<protein>
    <submittedName>
        <fullName evidence="1">Uncharacterized protein</fullName>
    </submittedName>
</protein>
<dbReference type="EMBL" id="MU394392">
    <property type="protein sequence ID" value="KAI6081577.1"/>
    <property type="molecule type" value="Genomic_DNA"/>
</dbReference>
<accession>A0ACC0CMF9</accession>
<gene>
    <name evidence="1" type="ORF">F4821DRAFT_264817</name>
</gene>
<proteinExistence type="predicted"/>
<dbReference type="Proteomes" id="UP001497680">
    <property type="component" value="Unassembled WGS sequence"/>
</dbReference>
<comment type="caution">
    <text evidence="1">The sequence shown here is derived from an EMBL/GenBank/DDBJ whole genome shotgun (WGS) entry which is preliminary data.</text>
</comment>
<keyword evidence="2" id="KW-1185">Reference proteome</keyword>
<reference evidence="1 2" key="1">
    <citation type="journal article" date="2022" name="New Phytol.">
        <title>Ecological generalism drives hyperdiversity of secondary metabolite gene clusters in xylarialean endophytes.</title>
        <authorList>
            <person name="Franco M.E.E."/>
            <person name="Wisecaver J.H."/>
            <person name="Arnold A.E."/>
            <person name="Ju Y.M."/>
            <person name="Slot J.C."/>
            <person name="Ahrendt S."/>
            <person name="Moore L.P."/>
            <person name="Eastman K.E."/>
            <person name="Scott K."/>
            <person name="Konkel Z."/>
            <person name="Mondo S.J."/>
            <person name="Kuo A."/>
            <person name="Hayes R.D."/>
            <person name="Haridas S."/>
            <person name="Andreopoulos B."/>
            <person name="Riley R."/>
            <person name="LaButti K."/>
            <person name="Pangilinan J."/>
            <person name="Lipzen A."/>
            <person name="Amirebrahimi M."/>
            <person name="Yan J."/>
            <person name="Adam C."/>
            <person name="Keymanesh K."/>
            <person name="Ng V."/>
            <person name="Louie K."/>
            <person name="Northen T."/>
            <person name="Drula E."/>
            <person name="Henrissat B."/>
            <person name="Hsieh H.M."/>
            <person name="Youens-Clark K."/>
            <person name="Lutzoni F."/>
            <person name="Miadlikowska J."/>
            <person name="Eastwood D.C."/>
            <person name="Hamelin R.C."/>
            <person name="Grigoriev I.V."/>
            <person name="U'Ren J.M."/>
        </authorList>
    </citation>
    <scope>NUCLEOTIDE SEQUENCE [LARGE SCALE GENOMIC DNA]</scope>
    <source>
        <strain evidence="1 2">ER1909</strain>
    </source>
</reference>
<organism evidence="1 2">
    <name type="scientific">Hypoxylon rubiginosum</name>
    <dbReference type="NCBI Taxonomy" id="110542"/>
    <lineage>
        <taxon>Eukaryota</taxon>
        <taxon>Fungi</taxon>
        <taxon>Dikarya</taxon>
        <taxon>Ascomycota</taxon>
        <taxon>Pezizomycotina</taxon>
        <taxon>Sordariomycetes</taxon>
        <taxon>Xylariomycetidae</taxon>
        <taxon>Xylariales</taxon>
        <taxon>Hypoxylaceae</taxon>
        <taxon>Hypoxylon</taxon>
    </lineage>
</organism>
<sequence>MAGTQLQPIGYGAIADGMGADNTLLIFRRFGSFNARNLLYMQAELSRLESRLLTLDNSLDNLCRGLTGWQVPRSWDRLTGSEEGMEELKLVTEIRQKLEQYNNALHIQASIATLDKPDRKVWKVLTDFVSDNKNALVDEDKAMFHQDLYPDLVTLSRRTSDPMTTFLINFFAKLFQSKEDRRHTRGNLNFTSDSRVQGFVRILAAESETTTPTAQGPLVPCRAL</sequence>
<evidence type="ECO:0000313" key="1">
    <source>
        <dbReference type="EMBL" id="KAI6081577.1"/>
    </source>
</evidence>
<evidence type="ECO:0000313" key="2">
    <source>
        <dbReference type="Proteomes" id="UP001497680"/>
    </source>
</evidence>
<name>A0ACC0CMF9_9PEZI</name>